<dbReference type="PANTHER" id="PTHR23028:SF53">
    <property type="entry name" value="ACYL_TRANSF_3 DOMAIN-CONTAINING PROTEIN"/>
    <property type="match status" value="1"/>
</dbReference>
<dbReference type="AlphaFoldDB" id="A0A241XQY9"/>
<dbReference type="GO" id="GO:0016020">
    <property type="term" value="C:membrane"/>
    <property type="evidence" value="ECO:0007669"/>
    <property type="project" value="TreeGrafter"/>
</dbReference>
<name>A0A241XQY9_PSEAI</name>
<gene>
    <name evidence="3" type="ORF">CAZ10_14685</name>
</gene>
<dbReference type="Pfam" id="PF01757">
    <property type="entry name" value="Acyl_transf_3"/>
    <property type="match status" value="1"/>
</dbReference>
<feature type="domain" description="Acyltransferase 3" evidence="1">
    <location>
        <begin position="32"/>
        <end position="347"/>
    </location>
</feature>
<dbReference type="Pfam" id="PF19040">
    <property type="entry name" value="SGNH"/>
    <property type="match status" value="1"/>
</dbReference>
<evidence type="ECO:0000313" key="3">
    <source>
        <dbReference type="EMBL" id="OTI61926.1"/>
    </source>
</evidence>
<feature type="domain" description="SGNH" evidence="2">
    <location>
        <begin position="425"/>
        <end position="648"/>
    </location>
</feature>
<protein>
    <submittedName>
        <fullName evidence="3">Uncharacterized protein</fullName>
    </submittedName>
</protein>
<dbReference type="Proteomes" id="UP000194857">
    <property type="component" value="Unassembled WGS sequence"/>
</dbReference>
<dbReference type="GO" id="GO:0016747">
    <property type="term" value="F:acyltransferase activity, transferring groups other than amino-acyl groups"/>
    <property type="evidence" value="ECO:0007669"/>
    <property type="project" value="InterPro"/>
</dbReference>
<dbReference type="GO" id="GO:0009103">
    <property type="term" value="P:lipopolysaccharide biosynthetic process"/>
    <property type="evidence" value="ECO:0007669"/>
    <property type="project" value="TreeGrafter"/>
</dbReference>
<reference evidence="3 4" key="1">
    <citation type="submission" date="2017-05" db="EMBL/GenBank/DDBJ databases">
        <authorList>
            <person name="Song R."/>
            <person name="Chenine A.L."/>
            <person name="Ruprecht R.M."/>
        </authorList>
    </citation>
    <scope>NUCLEOTIDE SEQUENCE [LARGE SCALE GENOMIC DNA]</scope>
    <source>
        <strain evidence="3 4">S567_C10_BS</strain>
    </source>
</reference>
<sequence>MTVHEMTAIIRACFTPREGSAMHSKSLKYRPDIDGLRAIAVILVLLFHFDLGVSGGFIGVDVFFVISGYLITEVIRKGVLQGAFSFTSFFARRLLRLHPALIVTVAACLAIGYLLFDPASFSNLAKSGQYALFSASNIYFWINQDYFDPSAHTQPLLHTWSLAAEWQFYLVWPFIVWASLKVSERFFVVVLSLLTAGSLVASQIWLSHDSSAAYFLIPFRVFELSAGALVVYLEHHKKTGLQASVIFFIGLALIIMPALLLDSSSPFPGFRAALPCLGAIICIYSGDSTAAAILRMRPVVYVGLISYSVYLVHWPLNVFYKYYIFRDIVISEKVSLLVASLIIGALLHHLIEKRFITKTRSLRIAGYGAIAFTVAGCFYGAKAVINNNGLPQRIPESYRSLMENPAEYHKLNYGGYGFPLEAFLGDKKGEAVAIITGDSFALQYATGLDKALRKDGSYMLGFFRHGCVISGEYTRILNGTPREDCKATYNNAIKALQGNNLPLIIAQSWGGYSGQISNRNGENVELKGASRRDIIIDWLEKIREDIGDRDLYIVGGQPFKSNSLDTASCLMRPSYIHQRCESIISYRKSDSKSEETNSILIEFARKHNKTHFVDVSPSLCSNGSCTPFRDGKILYSDPTHLSKEGSDIASLEIIKSLNKKTWPR</sequence>
<organism evidence="3 4">
    <name type="scientific">Pseudomonas aeruginosa</name>
    <dbReference type="NCBI Taxonomy" id="287"/>
    <lineage>
        <taxon>Bacteria</taxon>
        <taxon>Pseudomonadati</taxon>
        <taxon>Pseudomonadota</taxon>
        <taxon>Gammaproteobacteria</taxon>
        <taxon>Pseudomonadales</taxon>
        <taxon>Pseudomonadaceae</taxon>
        <taxon>Pseudomonas</taxon>
    </lineage>
</organism>
<dbReference type="InterPro" id="IPR043968">
    <property type="entry name" value="SGNH"/>
</dbReference>
<dbReference type="InterPro" id="IPR002656">
    <property type="entry name" value="Acyl_transf_3_dom"/>
</dbReference>
<dbReference type="PANTHER" id="PTHR23028">
    <property type="entry name" value="ACETYLTRANSFERASE"/>
    <property type="match status" value="1"/>
</dbReference>
<proteinExistence type="predicted"/>
<evidence type="ECO:0000259" key="2">
    <source>
        <dbReference type="Pfam" id="PF19040"/>
    </source>
</evidence>
<dbReference type="InterPro" id="IPR050879">
    <property type="entry name" value="Acyltransferase_3"/>
</dbReference>
<evidence type="ECO:0000313" key="4">
    <source>
        <dbReference type="Proteomes" id="UP000194857"/>
    </source>
</evidence>
<comment type="caution">
    <text evidence="3">The sequence shown here is derived from an EMBL/GenBank/DDBJ whole genome shotgun (WGS) entry which is preliminary data.</text>
</comment>
<evidence type="ECO:0000259" key="1">
    <source>
        <dbReference type="Pfam" id="PF01757"/>
    </source>
</evidence>
<accession>A0A241XQY9</accession>
<dbReference type="EMBL" id="NFFZ01000006">
    <property type="protein sequence ID" value="OTI61926.1"/>
    <property type="molecule type" value="Genomic_DNA"/>
</dbReference>